<name>A0ABV6LK63_9BACI</name>
<dbReference type="InterPro" id="IPR018490">
    <property type="entry name" value="cNMP-bd_dom_sf"/>
</dbReference>
<keyword evidence="8" id="KW-1185">Reference proteome</keyword>
<evidence type="ECO:0000256" key="1">
    <source>
        <dbReference type="ARBA" id="ARBA00023015"/>
    </source>
</evidence>
<keyword evidence="4" id="KW-0804">Transcription</keyword>
<accession>A0ABV6LK63</accession>
<sequence>MKEVLDQQLLQKYVKEFQLDSFFSSPSLGAFRLYEISKGETICTKGDSLSTMYLLVKGKVKIFTTTLEGKSLILRFKTPFAIIGDVEYVKQTEVFNTVESVSDGYLIGLPFHDIKKHEAHNHAFLQFLLEIITHKFYTESHASTVNMLYPVDVRLASYLLSLSKEGEGSLFHEEMRTSILQDIADVIGTSYRHLNRVLQDFHQHNIIERTRGMIIIKDVETLKKRANGNIYE</sequence>
<dbReference type="InterPro" id="IPR036388">
    <property type="entry name" value="WH-like_DNA-bd_sf"/>
</dbReference>
<feature type="domain" description="HTH crp-type" evidence="6">
    <location>
        <begin position="149"/>
        <end position="220"/>
    </location>
</feature>
<gene>
    <name evidence="7" type="ORF">ACFFGV_04180</name>
</gene>
<dbReference type="InterPro" id="IPR036390">
    <property type="entry name" value="WH_DNA-bd_sf"/>
</dbReference>
<dbReference type="InterPro" id="IPR000595">
    <property type="entry name" value="cNMP-bd_dom"/>
</dbReference>
<dbReference type="PANTHER" id="PTHR24567">
    <property type="entry name" value="CRP FAMILY TRANSCRIPTIONAL REGULATORY PROTEIN"/>
    <property type="match status" value="1"/>
</dbReference>
<dbReference type="CDD" id="cd00038">
    <property type="entry name" value="CAP_ED"/>
    <property type="match status" value="1"/>
</dbReference>
<evidence type="ECO:0000313" key="8">
    <source>
        <dbReference type="Proteomes" id="UP001589836"/>
    </source>
</evidence>
<dbReference type="InterPro" id="IPR050397">
    <property type="entry name" value="Env_Response_Regulators"/>
</dbReference>
<evidence type="ECO:0000256" key="4">
    <source>
        <dbReference type="ARBA" id="ARBA00023163"/>
    </source>
</evidence>
<evidence type="ECO:0000259" key="6">
    <source>
        <dbReference type="PROSITE" id="PS51063"/>
    </source>
</evidence>
<evidence type="ECO:0000313" key="7">
    <source>
        <dbReference type="EMBL" id="MFC0522788.1"/>
    </source>
</evidence>
<reference evidence="7 8" key="1">
    <citation type="submission" date="2024-09" db="EMBL/GenBank/DDBJ databases">
        <authorList>
            <person name="Sun Q."/>
            <person name="Mori K."/>
        </authorList>
    </citation>
    <scope>NUCLEOTIDE SEQUENCE [LARGE SCALE GENOMIC DNA]</scope>
    <source>
        <strain evidence="7 8">NCAIM B.02529</strain>
    </source>
</reference>
<keyword evidence="2" id="KW-0238">DNA-binding</keyword>
<comment type="caution">
    <text evidence="7">The sequence shown here is derived from an EMBL/GenBank/DDBJ whole genome shotgun (WGS) entry which is preliminary data.</text>
</comment>
<organism evidence="7 8">
    <name type="scientific">Pontibacillus salicampi</name>
    <dbReference type="NCBI Taxonomy" id="1449801"/>
    <lineage>
        <taxon>Bacteria</taxon>
        <taxon>Bacillati</taxon>
        <taxon>Bacillota</taxon>
        <taxon>Bacilli</taxon>
        <taxon>Bacillales</taxon>
        <taxon>Bacillaceae</taxon>
        <taxon>Pontibacillus</taxon>
    </lineage>
</organism>
<evidence type="ECO:0000259" key="5">
    <source>
        <dbReference type="PROSITE" id="PS50042"/>
    </source>
</evidence>
<dbReference type="SUPFAM" id="SSF46785">
    <property type="entry name" value="Winged helix' DNA-binding domain"/>
    <property type="match status" value="1"/>
</dbReference>
<dbReference type="Gene3D" id="2.60.120.10">
    <property type="entry name" value="Jelly Rolls"/>
    <property type="match status" value="1"/>
</dbReference>
<protein>
    <submittedName>
        <fullName evidence="7">Crp/Fnr family transcriptional regulator</fullName>
    </submittedName>
</protein>
<evidence type="ECO:0000256" key="3">
    <source>
        <dbReference type="ARBA" id="ARBA00023159"/>
    </source>
</evidence>
<dbReference type="InterPro" id="IPR012318">
    <property type="entry name" value="HTH_CRP"/>
</dbReference>
<keyword evidence="3" id="KW-0010">Activator</keyword>
<proteinExistence type="predicted"/>
<dbReference type="EMBL" id="JBHLTP010000003">
    <property type="protein sequence ID" value="MFC0522788.1"/>
    <property type="molecule type" value="Genomic_DNA"/>
</dbReference>
<dbReference type="Pfam" id="PF13545">
    <property type="entry name" value="HTH_Crp_2"/>
    <property type="match status" value="1"/>
</dbReference>
<dbReference type="RefSeq" id="WP_377345318.1">
    <property type="nucleotide sequence ID" value="NZ_JBHLTP010000003.1"/>
</dbReference>
<dbReference type="Gene3D" id="1.10.10.10">
    <property type="entry name" value="Winged helix-like DNA-binding domain superfamily/Winged helix DNA-binding domain"/>
    <property type="match status" value="1"/>
</dbReference>
<keyword evidence="1" id="KW-0805">Transcription regulation</keyword>
<dbReference type="PANTHER" id="PTHR24567:SF26">
    <property type="entry name" value="REGULATORY PROTEIN YEIL"/>
    <property type="match status" value="1"/>
</dbReference>
<dbReference type="PROSITE" id="PS51063">
    <property type="entry name" value="HTH_CRP_2"/>
    <property type="match status" value="1"/>
</dbReference>
<dbReference type="SUPFAM" id="SSF51206">
    <property type="entry name" value="cAMP-binding domain-like"/>
    <property type="match status" value="1"/>
</dbReference>
<dbReference type="InterPro" id="IPR014710">
    <property type="entry name" value="RmlC-like_jellyroll"/>
</dbReference>
<dbReference type="Pfam" id="PF00027">
    <property type="entry name" value="cNMP_binding"/>
    <property type="match status" value="1"/>
</dbReference>
<dbReference type="PROSITE" id="PS50042">
    <property type="entry name" value="CNMP_BINDING_3"/>
    <property type="match status" value="1"/>
</dbReference>
<feature type="domain" description="Cyclic nucleotide-binding" evidence="5">
    <location>
        <begin position="1"/>
        <end position="109"/>
    </location>
</feature>
<evidence type="ECO:0000256" key="2">
    <source>
        <dbReference type="ARBA" id="ARBA00023125"/>
    </source>
</evidence>
<dbReference type="Proteomes" id="UP001589836">
    <property type="component" value="Unassembled WGS sequence"/>
</dbReference>